<dbReference type="SUPFAM" id="SSF52283">
    <property type="entry name" value="Formate/glycerate dehydrogenase catalytic domain-like"/>
    <property type="match status" value="1"/>
</dbReference>
<dbReference type="InterPro" id="IPR006140">
    <property type="entry name" value="D-isomer_DH_NAD-bd"/>
</dbReference>
<evidence type="ECO:0000313" key="5">
    <source>
        <dbReference type="EMBL" id="GAH35336.1"/>
    </source>
</evidence>
<dbReference type="EMBL" id="BARU01006675">
    <property type="protein sequence ID" value="GAH35336.1"/>
    <property type="molecule type" value="Genomic_DNA"/>
</dbReference>
<dbReference type="InterPro" id="IPR036291">
    <property type="entry name" value="NAD(P)-bd_dom_sf"/>
</dbReference>
<dbReference type="AlphaFoldDB" id="X1EPJ8"/>
<dbReference type="InterPro" id="IPR029753">
    <property type="entry name" value="D-isomer_DH_CS"/>
</dbReference>
<dbReference type="PANTHER" id="PTHR43333:SF1">
    <property type="entry name" value="D-ISOMER SPECIFIC 2-HYDROXYACID DEHYDROGENASE NAD-BINDING DOMAIN-CONTAINING PROTEIN"/>
    <property type="match status" value="1"/>
</dbReference>
<dbReference type="Gene3D" id="3.40.50.720">
    <property type="entry name" value="NAD(P)-binding Rossmann-like Domain"/>
    <property type="match status" value="2"/>
</dbReference>
<evidence type="ECO:0000256" key="1">
    <source>
        <dbReference type="ARBA" id="ARBA00023002"/>
    </source>
</evidence>
<sequence>PPRPLKIVAFLGKDPIYSNTVQQVVSQEPDLAGVRSVASTSKKHLLEIIPDAEVFLTFHIPDGAIDAAVKLRWLAFGQVGVERGLTPQVKKTVKERGIIVTNAGEVTTPMVAEHALALMLALIRRLKTCLEYQRRKVWGFGDLRDRVDILAGKTVAILGLGRIGYQVAHLCRTFGMRVVALDREPRDSDFVDKIYRPNQLHQLLGKADFVVLCLPLTDATRNIMNREAFSAMKDGSYLVNVARGGLVDEGALLEALDGGRLAGAGLDVVAEEPLPEGSPLWEQEGVIITHHLAGLGPKYFERLGELMVENIRRYLAGEELVNVVDVVKGY</sequence>
<reference evidence="5" key="1">
    <citation type="journal article" date="2014" name="Front. Microbiol.">
        <title>High frequency of phylogenetically diverse reductive dehalogenase-homologous genes in deep subseafloor sedimentary metagenomes.</title>
        <authorList>
            <person name="Kawai M."/>
            <person name="Futagami T."/>
            <person name="Toyoda A."/>
            <person name="Takaki Y."/>
            <person name="Nishi S."/>
            <person name="Hori S."/>
            <person name="Arai W."/>
            <person name="Tsubouchi T."/>
            <person name="Morono Y."/>
            <person name="Uchiyama I."/>
            <person name="Ito T."/>
            <person name="Fujiyama A."/>
            <person name="Inagaki F."/>
            <person name="Takami H."/>
        </authorList>
    </citation>
    <scope>NUCLEOTIDE SEQUENCE</scope>
    <source>
        <strain evidence="5">Expedition CK06-06</strain>
    </source>
</reference>
<keyword evidence="2" id="KW-0520">NAD</keyword>
<evidence type="ECO:0000259" key="3">
    <source>
        <dbReference type="Pfam" id="PF00389"/>
    </source>
</evidence>
<evidence type="ECO:0000256" key="2">
    <source>
        <dbReference type="ARBA" id="ARBA00023027"/>
    </source>
</evidence>
<dbReference type="PROSITE" id="PS00671">
    <property type="entry name" value="D_2_HYDROXYACID_DH_3"/>
    <property type="match status" value="1"/>
</dbReference>
<dbReference type="GO" id="GO:0051287">
    <property type="term" value="F:NAD binding"/>
    <property type="evidence" value="ECO:0007669"/>
    <property type="project" value="InterPro"/>
</dbReference>
<feature type="domain" description="D-isomer specific 2-hydroxyacid dehydrogenase catalytic" evidence="3">
    <location>
        <begin position="38"/>
        <end position="324"/>
    </location>
</feature>
<feature type="domain" description="D-isomer specific 2-hydroxyacid dehydrogenase NAD-binding" evidence="4">
    <location>
        <begin position="116"/>
        <end position="293"/>
    </location>
</feature>
<dbReference type="PANTHER" id="PTHR43333">
    <property type="entry name" value="2-HACID_DH_C DOMAIN-CONTAINING PROTEIN"/>
    <property type="match status" value="1"/>
</dbReference>
<comment type="caution">
    <text evidence="5">The sequence shown here is derived from an EMBL/GenBank/DDBJ whole genome shotgun (WGS) entry which is preliminary data.</text>
</comment>
<dbReference type="GO" id="GO:0016616">
    <property type="term" value="F:oxidoreductase activity, acting on the CH-OH group of donors, NAD or NADP as acceptor"/>
    <property type="evidence" value="ECO:0007669"/>
    <property type="project" value="InterPro"/>
</dbReference>
<dbReference type="CDD" id="cd05300">
    <property type="entry name" value="2-Hacid_dh_1"/>
    <property type="match status" value="1"/>
</dbReference>
<protein>
    <recommendedName>
        <fullName evidence="6">D-isomer specific 2-hydroxyacid dehydrogenase NAD-binding domain-containing protein</fullName>
    </recommendedName>
</protein>
<evidence type="ECO:0000259" key="4">
    <source>
        <dbReference type="Pfam" id="PF02826"/>
    </source>
</evidence>
<dbReference type="Pfam" id="PF00389">
    <property type="entry name" value="2-Hacid_dh"/>
    <property type="match status" value="1"/>
</dbReference>
<dbReference type="InterPro" id="IPR006139">
    <property type="entry name" value="D-isomer_2_OHA_DH_cat_dom"/>
</dbReference>
<keyword evidence="1" id="KW-0560">Oxidoreductase</keyword>
<gene>
    <name evidence="5" type="ORF">S03H2_13149</name>
</gene>
<organism evidence="5">
    <name type="scientific">marine sediment metagenome</name>
    <dbReference type="NCBI Taxonomy" id="412755"/>
    <lineage>
        <taxon>unclassified sequences</taxon>
        <taxon>metagenomes</taxon>
        <taxon>ecological metagenomes</taxon>
    </lineage>
</organism>
<accession>X1EPJ8</accession>
<proteinExistence type="predicted"/>
<evidence type="ECO:0008006" key="6">
    <source>
        <dbReference type="Google" id="ProtNLM"/>
    </source>
</evidence>
<feature type="non-terminal residue" evidence="5">
    <location>
        <position position="1"/>
    </location>
</feature>
<dbReference type="Pfam" id="PF02826">
    <property type="entry name" value="2-Hacid_dh_C"/>
    <property type="match status" value="1"/>
</dbReference>
<name>X1EPJ8_9ZZZZ</name>
<dbReference type="SUPFAM" id="SSF51735">
    <property type="entry name" value="NAD(P)-binding Rossmann-fold domains"/>
    <property type="match status" value="1"/>
</dbReference>